<feature type="transmembrane region" description="Helical" evidence="8">
    <location>
        <begin position="40"/>
        <end position="60"/>
    </location>
</feature>
<evidence type="ECO:0000313" key="10">
    <source>
        <dbReference type="Proteomes" id="UP000289856"/>
    </source>
</evidence>
<keyword evidence="10" id="KW-1185">Reference proteome</keyword>
<organism evidence="9 10">
    <name type="scientific">Cohnella abietis</name>
    <dbReference type="NCBI Taxonomy" id="2507935"/>
    <lineage>
        <taxon>Bacteria</taxon>
        <taxon>Bacillati</taxon>
        <taxon>Bacillota</taxon>
        <taxon>Bacilli</taxon>
        <taxon>Bacillales</taxon>
        <taxon>Paenibacillaceae</taxon>
        <taxon>Cohnella</taxon>
    </lineage>
</organism>
<protein>
    <recommendedName>
        <fullName evidence="11">Germination protein</fullName>
    </recommendedName>
</protein>
<dbReference type="OrthoDB" id="2078716at2"/>
<evidence type="ECO:0000256" key="5">
    <source>
        <dbReference type="ARBA" id="ARBA00022692"/>
    </source>
</evidence>
<evidence type="ECO:0000256" key="2">
    <source>
        <dbReference type="ARBA" id="ARBA00007998"/>
    </source>
</evidence>
<gene>
    <name evidence="9" type="ORF">KCTCHS21_39020</name>
</gene>
<sequence length="363" mass="40622">MDKSRITSWQLGMLMYQLILGSSILLMPAITTKLSGHDMWLTPIVGSIVGFAMVWLCLRLHRYFPHATFPQMAVKLLGKVPGKIMGFIFVLFNLHVLAVGVRDYGEFVIGNFFFKTPLLMIIGSMLLLCAFAVRGGVDVLTRSGQIFIPFIFLFTVLTLVFLIPDLKPAQILPMFEKGIVPTLKGSTIVSGWFCQLIAMIYFLPYVKDKKNAGKWGYLTVIGITLTMFCVNIATLMLFGDSTAFYNYPVFMAARYIQLADFFEHVEAIVMMIWVLGAYVKISVGFYITVITTTEWIGIKDYKSSVFPLGLLILVMSIWIAPNFQAMAGFVATSGTFYILTGFAVVPFLMLAVARMRLGALQKK</sequence>
<keyword evidence="4" id="KW-0309">Germination</keyword>
<feature type="transmembrane region" description="Helical" evidence="8">
    <location>
        <begin position="183"/>
        <end position="203"/>
    </location>
</feature>
<dbReference type="AlphaFoldDB" id="A0A3T1D8U8"/>
<dbReference type="RefSeq" id="WP_130611934.1">
    <property type="nucleotide sequence ID" value="NZ_AP019400.1"/>
</dbReference>
<comment type="subcellular location">
    <subcellularLocation>
        <location evidence="1">Membrane</location>
        <topology evidence="1">Multi-pass membrane protein</topology>
    </subcellularLocation>
</comment>
<name>A0A3T1D8U8_9BACL</name>
<feature type="transmembrane region" description="Helical" evidence="8">
    <location>
        <begin position="326"/>
        <end position="353"/>
    </location>
</feature>
<feature type="transmembrane region" description="Helical" evidence="8">
    <location>
        <begin position="215"/>
        <end position="238"/>
    </location>
</feature>
<dbReference type="KEGG" id="cohn:KCTCHS21_39020"/>
<keyword evidence="3" id="KW-0813">Transport</keyword>
<accession>A0A3T1D8U8</accession>
<proteinExistence type="inferred from homology"/>
<dbReference type="PANTHER" id="PTHR34975">
    <property type="entry name" value="SPORE GERMINATION PROTEIN A2"/>
    <property type="match status" value="1"/>
</dbReference>
<dbReference type="GO" id="GO:0016020">
    <property type="term" value="C:membrane"/>
    <property type="evidence" value="ECO:0007669"/>
    <property type="project" value="UniProtKB-SubCell"/>
</dbReference>
<feature type="transmembrane region" description="Helical" evidence="8">
    <location>
        <begin position="301"/>
        <end position="320"/>
    </location>
</feature>
<feature type="transmembrane region" description="Helical" evidence="8">
    <location>
        <begin position="145"/>
        <end position="163"/>
    </location>
</feature>
<evidence type="ECO:0000256" key="3">
    <source>
        <dbReference type="ARBA" id="ARBA00022448"/>
    </source>
</evidence>
<evidence type="ECO:0000256" key="7">
    <source>
        <dbReference type="ARBA" id="ARBA00023136"/>
    </source>
</evidence>
<dbReference type="PANTHER" id="PTHR34975:SF2">
    <property type="entry name" value="SPORE GERMINATION PROTEIN A2"/>
    <property type="match status" value="1"/>
</dbReference>
<evidence type="ECO:0000256" key="4">
    <source>
        <dbReference type="ARBA" id="ARBA00022544"/>
    </source>
</evidence>
<dbReference type="GO" id="GO:0009847">
    <property type="term" value="P:spore germination"/>
    <property type="evidence" value="ECO:0007669"/>
    <property type="project" value="InterPro"/>
</dbReference>
<dbReference type="InterPro" id="IPR004761">
    <property type="entry name" value="Spore_GerAB"/>
</dbReference>
<comment type="similarity">
    <text evidence="2">Belongs to the amino acid-polyamine-organocation (APC) superfamily. Spore germination protein (SGP) (TC 2.A.3.9) family.</text>
</comment>
<evidence type="ECO:0008006" key="11">
    <source>
        <dbReference type="Google" id="ProtNLM"/>
    </source>
</evidence>
<dbReference type="Proteomes" id="UP000289856">
    <property type="component" value="Chromosome"/>
</dbReference>
<reference evidence="9 10" key="1">
    <citation type="submission" date="2019-01" db="EMBL/GenBank/DDBJ databases">
        <title>Complete genome sequence of Cohnella hallensis HS21 isolated from Korean fir (Abies koreana) rhizospheric soil.</title>
        <authorList>
            <person name="Jiang L."/>
            <person name="Kang S.W."/>
            <person name="Kim S."/>
            <person name="Jung J."/>
            <person name="Kim C.Y."/>
            <person name="Kim D.H."/>
            <person name="Kim S.W."/>
            <person name="Lee J."/>
        </authorList>
    </citation>
    <scope>NUCLEOTIDE SEQUENCE [LARGE SCALE GENOMIC DNA]</scope>
    <source>
        <strain evidence="9 10">HS21</strain>
    </source>
</reference>
<keyword evidence="7 8" id="KW-0472">Membrane</keyword>
<keyword evidence="5 8" id="KW-0812">Transmembrane</keyword>
<evidence type="ECO:0000313" key="9">
    <source>
        <dbReference type="EMBL" id="BBI34503.1"/>
    </source>
</evidence>
<dbReference type="Pfam" id="PF03845">
    <property type="entry name" value="Spore_permease"/>
    <property type="match status" value="1"/>
</dbReference>
<evidence type="ECO:0000256" key="6">
    <source>
        <dbReference type="ARBA" id="ARBA00022989"/>
    </source>
</evidence>
<feature type="transmembrane region" description="Helical" evidence="8">
    <location>
        <begin position="12"/>
        <end position="34"/>
    </location>
</feature>
<evidence type="ECO:0000256" key="1">
    <source>
        <dbReference type="ARBA" id="ARBA00004141"/>
    </source>
</evidence>
<dbReference type="EMBL" id="AP019400">
    <property type="protein sequence ID" value="BBI34503.1"/>
    <property type="molecule type" value="Genomic_DNA"/>
</dbReference>
<evidence type="ECO:0000256" key="8">
    <source>
        <dbReference type="SAM" id="Phobius"/>
    </source>
</evidence>
<feature type="transmembrane region" description="Helical" evidence="8">
    <location>
        <begin position="80"/>
        <end position="100"/>
    </location>
</feature>
<dbReference type="NCBIfam" id="TIGR00912">
    <property type="entry name" value="2A0309"/>
    <property type="match status" value="1"/>
</dbReference>
<feature type="transmembrane region" description="Helical" evidence="8">
    <location>
        <begin position="112"/>
        <end position="133"/>
    </location>
</feature>
<feature type="transmembrane region" description="Helical" evidence="8">
    <location>
        <begin position="267"/>
        <end position="289"/>
    </location>
</feature>
<keyword evidence="6 8" id="KW-1133">Transmembrane helix</keyword>